<proteinExistence type="predicted"/>
<dbReference type="EMBL" id="JAYFUL010000070">
    <property type="protein sequence ID" value="MEA5260830.1"/>
    <property type="molecule type" value="Genomic_DNA"/>
</dbReference>
<protein>
    <submittedName>
        <fullName evidence="1">Uncharacterized protein</fullName>
    </submittedName>
</protein>
<evidence type="ECO:0000313" key="1">
    <source>
        <dbReference type="EMBL" id="MEA5260830.1"/>
    </source>
</evidence>
<reference evidence="1 2" key="1">
    <citation type="submission" date="2023-12" db="EMBL/GenBank/DDBJ databases">
        <title>Novel species of the genus Arcicella isolated from rivers.</title>
        <authorList>
            <person name="Lu H."/>
        </authorList>
    </citation>
    <scope>NUCLEOTIDE SEQUENCE [LARGE SCALE GENOMIC DNA]</scope>
    <source>
        <strain evidence="1 2">LMG 21963</strain>
    </source>
</reference>
<keyword evidence="2" id="KW-1185">Reference proteome</keyword>
<gene>
    <name evidence="1" type="ORF">VB264_23725</name>
</gene>
<name>A0ABU5QVT9_9BACT</name>
<sequence>MVVAKQKTEKLQKRVKLDNGKAIIVETAQQKSKDPFAEVASLLSDVPNLKPCD</sequence>
<organism evidence="1 2">
    <name type="scientific">Arcicella aquatica</name>
    <dbReference type="NCBI Taxonomy" id="217141"/>
    <lineage>
        <taxon>Bacteria</taxon>
        <taxon>Pseudomonadati</taxon>
        <taxon>Bacteroidota</taxon>
        <taxon>Cytophagia</taxon>
        <taxon>Cytophagales</taxon>
        <taxon>Flectobacillaceae</taxon>
        <taxon>Arcicella</taxon>
    </lineage>
</organism>
<accession>A0ABU5QVT9</accession>
<dbReference type="RefSeq" id="WP_323253692.1">
    <property type="nucleotide sequence ID" value="NZ_JAYFUL010000070.1"/>
</dbReference>
<evidence type="ECO:0000313" key="2">
    <source>
        <dbReference type="Proteomes" id="UP001304671"/>
    </source>
</evidence>
<comment type="caution">
    <text evidence="1">The sequence shown here is derived from an EMBL/GenBank/DDBJ whole genome shotgun (WGS) entry which is preliminary data.</text>
</comment>
<dbReference type="Proteomes" id="UP001304671">
    <property type="component" value="Unassembled WGS sequence"/>
</dbReference>